<sequence length="114" mass="13203">MADYDNTNNEGFGNLGRSFSYIEGELYDGYRITAAYLIAYFRSGPMQTNKNERLHYAYSRDGLHWYELNQNHAVWSTSIGEGILRDPFINKGKDGFWHLVFTIRPKGKFLGYAC</sequence>
<dbReference type="EMBL" id="LGPB01000109">
    <property type="protein sequence ID" value="KRG11878.1"/>
    <property type="molecule type" value="Genomic_DNA"/>
</dbReference>
<dbReference type="PATRIC" id="fig|217031.4.peg.4864"/>
<dbReference type="Gene3D" id="2.115.10.20">
    <property type="entry name" value="Glycosyl hydrolase domain, family 43"/>
    <property type="match status" value="1"/>
</dbReference>
<gene>
    <name evidence="1" type="ORF">ACA29_14425</name>
</gene>
<accession>A0A0Q9XUC1</accession>
<dbReference type="Proteomes" id="UP000053881">
    <property type="component" value="Unassembled WGS sequence"/>
</dbReference>
<proteinExistence type="predicted"/>
<dbReference type="InterPro" id="IPR023296">
    <property type="entry name" value="Glyco_hydro_beta-prop_sf"/>
</dbReference>
<reference evidence="1 2" key="1">
    <citation type="submission" date="2015-06" db="EMBL/GenBank/DDBJ databases">
        <title>Genome sequencing project of Bacillus galactosidilyticus PL133.</title>
        <authorList>
            <person name="Gaiero J."/>
            <person name="Nicol R."/>
            <person name="Habash M."/>
        </authorList>
    </citation>
    <scope>NUCLEOTIDE SEQUENCE [LARGE SCALE GENOMIC DNA]</scope>
    <source>
        <strain evidence="1 2">PL133</strain>
    </source>
</reference>
<dbReference type="AlphaFoldDB" id="A0A0Q9XUC1"/>
<name>A0A0Q9XUC1_9BACI</name>
<evidence type="ECO:0000313" key="2">
    <source>
        <dbReference type="Proteomes" id="UP000053881"/>
    </source>
</evidence>
<comment type="caution">
    <text evidence="1">The sequence shown here is derived from an EMBL/GenBank/DDBJ whole genome shotgun (WGS) entry which is preliminary data.</text>
</comment>
<protein>
    <submittedName>
        <fullName evidence="1">Uncharacterized protein</fullName>
    </submittedName>
</protein>
<evidence type="ECO:0000313" key="1">
    <source>
        <dbReference type="EMBL" id="KRG11878.1"/>
    </source>
</evidence>
<organism evidence="1 2">
    <name type="scientific">Lederbergia galactosidilytica</name>
    <dbReference type="NCBI Taxonomy" id="217031"/>
    <lineage>
        <taxon>Bacteria</taxon>
        <taxon>Bacillati</taxon>
        <taxon>Bacillota</taxon>
        <taxon>Bacilli</taxon>
        <taxon>Bacillales</taxon>
        <taxon>Bacillaceae</taxon>
        <taxon>Lederbergia</taxon>
    </lineage>
</organism>
<dbReference type="SUPFAM" id="SSF75005">
    <property type="entry name" value="Arabinanase/levansucrase/invertase"/>
    <property type="match status" value="1"/>
</dbReference>